<evidence type="ECO:0008006" key="5">
    <source>
        <dbReference type="Google" id="ProtNLM"/>
    </source>
</evidence>
<dbReference type="PATRIC" id="fig|1158601.3.peg.1405"/>
<evidence type="ECO:0000313" key="4">
    <source>
        <dbReference type="Proteomes" id="UP000014148"/>
    </source>
</evidence>
<reference evidence="1 3" key="1">
    <citation type="submission" date="2013-02" db="EMBL/GenBank/DDBJ databases">
        <title>The Genome Sequence of Enterococcus malodoratus ATCC_43197.</title>
        <authorList>
            <consortium name="The Broad Institute Genome Sequencing Platform"/>
            <consortium name="The Broad Institute Genome Sequencing Center for Infectious Disease"/>
            <person name="Earl A.M."/>
            <person name="Gilmore M.S."/>
            <person name="Lebreton F."/>
            <person name="Walker B."/>
            <person name="Young S.K."/>
            <person name="Zeng Q."/>
            <person name="Gargeya S."/>
            <person name="Fitzgerald M."/>
            <person name="Haas B."/>
            <person name="Abouelleil A."/>
            <person name="Alvarado L."/>
            <person name="Arachchi H.M."/>
            <person name="Berlin A.M."/>
            <person name="Chapman S.B."/>
            <person name="Dewar J."/>
            <person name="Goldberg J."/>
            <person name="Griggs A."/>
            <person name="Gujja S."/>
            <person name="Hansen M."/>
            <person name="Howarth C."/>
            <person name="Imamovic A."/>
            <person name="Larimer J."/>
            <person name="McCowan C."/>
            <person name="Murphy C."/>
            <person name="Neiman D."/>
            <person name="Pearson M."/>
            <person name="Priest M."/>
            <person name="Roberts A."/>
            <person name="Saif S."/>
            <person name="Shea T."/>
            <person name="Sisk P."/>
            <person name="Sykes S."/>
            <person name="Wortman J."/>
            <person name="Nusbaum C."/>
            <person name="Birren B."/>
        </authorList>
    </citation>
    <scope>NUCLEOTIDE SEQUENCE [LARGE SCALE GENOMIC DNA]</scope>
    <source>
        <strain evidence="1 3">ATCC 43197</strain>
    </source>
</reference>
<organism evidence="1 3">
    <name type="scientific">Enterococcus malodoratus ATCC 43197</name>
    <dbReference type="NCBI Taxonomy" id="1158601"/>
    <lineage>
        <taxon>Bacteria</taxon>
        <taxon>Bacillati</taxon>
        <taxon>Bacillota</taxon>
        <taxon>Bacilli</taxon>
        <taxon>Lactobacillales</taxon>
        <taxon>Enterococcaceae</taxon>
        <taxon>Enterococcus</taxon>
    </lineage>
</organism>
<dbReference type="AlphaFoldDB" id="R2P8K2"/>
<dbReference type="OrthoDB" id="2973808at2"/>
<evidence type="ECO:0000313" key="3">
    <source>
        <dbReference type="Proteomes" id="UP000013783"/>
    </source>
</evidence>
<dbReference type="eggNOG" id="ENOG5033YY3">
    <property type="taxonomic scope" value="Bacteria"/>
</dbReference>
<dbReference type="EMBL" id="ASWA01000004">
    <property type="protein sequence ID" value="EOT64783.1"/>
    <property type="molecule type" value="Genomic_DNA"/>
</dbReference>
<keyword evidence="4" id="KW-1185">Reference proteome</keyword>
<reference evidence="2 4" key="2">
    <citation type="submission" date="2013-03" db="EMBL/GenBank/DDBJ databases">
        <title>The Genome Sequence of Enterococcus malodoratus ATCC_43197 (PacBio/Illumina hybrid assembly).</title>
        <authorList>
            <consortium name="The Broad Institute Genomics Platform"/>
            <consortium name="The Broad Institute Genome Sequencing Center for Infectious Disease"/>
            <person name="Earl A."/>
            <person name="Russ C."/>
            <person name="Gilmore M."/>
            <person name="Surin D."/>
            <person name="Walker B."/>
            <person name="Young S."/>
            <person name="Zeng Q."/>
            <person name="Gargeya S."/>
            <person name="Fitzgerald M."/>
            <person name="Haas B."/>
            <person name="Abouelleil A."/>
            <person name="Allen A.W."/>
            <person name="Alvarado L."/>
            <person name="Arachchi H.M."/>
            <person name="Berlin A.M."/>
            <person name="Chapman S.B."/>
            <person name="Gainer-Dewar J."/>
            <person name="Goldberg J."/>
            <person name="Griggs A."/>
            <person name="Gujja S."/>
            <person name="Hansen M."/>
            <person name="Howarth C."/>
            <person name="Imamovic A."/>
            <person name="Ireland A."/>
            <person name="Larimer J."/>
            <person name="McCowan C."/>
            <person name="Murphy C."/>
            <person name="Pearson M."/>
            <person name="Poon T.W."/>
            <person name="Priest M."/>
            <person name="Roberts A."/>
            <person name="Saif S."/>
            <person name="Shea T."/>
            <person name="Sisk P."/>
            <person name="Sykes S."/>
            <person name="Wortman J."/>
            <person name="Nusbaum C."/>
            <person name="Birren B."/>
        </authorList>
    </citation>
    <scope>NUCLEOTIDE SEQUENCE [LARGE SCALE GENOMIC DNA]</scope>
    <source>
        <strain evidence="2 4">ATCC 43197</strain>
    </source>
</reference>
<name>R2P8K2_9ENTE</name>
<sequence>MTNRTNKVFIDSNMLMFAAEFQKADVFEWMDQLYGEIYIHQEVLNELILPSIKSKIETFLSTGRWKLFEPRIILSELEFDIYQERLSDVKDAFSQMRLTAIEAGERVKSTTDLGEIATLAACMMISAQIICSNDFDIRKIVEQEDYCVSTDEADLPIIQDSAEDFCFYCYKNEIASRKDVRKFFGHIFRETPGVRKQKMEQLDKRLQ</sequence>
<dbReference type="EMBL" id="AJAK01000010">
    <property type="protein sequence ID" value="EOH79458.1"/>
    <property type="molecule type" value="Genomic_DNA"/>
</dbReference>
<proteinExistence type="predicted"/>
<protein>
    <recommendedName>
        <fullName evidence="5">PIN domain-containing protein</fullName>
    </recommendedName>
</protein>
<dbReference type="RefSeq" id="WP_010740283.1">
    <property type="nucleotide sequence ID" value="NZ_KB946250.1"/>
</dbReference>
<evidence type="ECO:0000313" key="1">
    <source>
        <dbReference type="EMBL" id="EOH79458.1"/>
    </source>
</evidence>
<comment type="caution">
    <text evidence="1">The sequence shown here is derived from an EMBL/GenBank/DDBJ whole genome shotgun (WGS) entry which is preliminary data.</text>
</comment>
<gene>
    <name evidence="2" type="ORF">I585_03984</name>
    <name evidence="1" type="ORF">UAI_01436</name>
</gene>
<dbReference type="Proteomes" id="UP000014148">
    <property type="component" value="Unassembled WGS sequence"/>
</dbReference>
<dbReference type="GeneID" id="301214640"/>
<accession>R2P8K2</accession>
<dbReference type="STRING" id="71451.RV07_GL004114"/>
<dbReference type="Proteomes" id="UP000013783">
    <property type="component" value="Unassembled WGS sequence"/>
</dbReference>
<evidence type="ECO:0000313" key="2">
    <source>
        <dbReference type="EMBL" id="EOT64783.1"/>
    </source>
</evidence>